<feature type="transmembrane region" description="Helical" evidence="1">
    <location>
        <begin position="106"/>
        <end position="126"/>
    </location>
</feature>
<feature type="transmembrane region" description="Helical" evidence="1">
    <location>
        <begin position="48"/>
        <end position="67"/>
    </location>
</feature>
<dbReference type="OrthoDB" id="9814474at2"/>
<evidence type="ECO:0000256" key="1">
    <source>
        <dbReference type="SAM" id="Phobius"/>
    </source>
</evidence>
<feature type="transmembrane region" description="Helical" evidence="1">
    <location>
        <begin position="73"/>
        <end position="94"/>
    </location>
</feature>
<feature type="transmembrane region" description="Helical" evidence="1">
    <location>
        <begin position="6"/>
        <end position="27"/>
    </location>
</feature>
<dbReference type="PANTHER" id="PTHR40078:SF1">
    <property type="entry name" value="INTEGRAL MEMBRANE PROTEIN"/>
    <property type="match status" value="1"/>
</dbReference>
<organism evidence="2 3">
    <name type="scientific">Lacticaseibacillus manihotivorans DSM 13343 = JCM 12514</name>
    <dbReference type="NCBI Taxonomy" id="1423769"/>
    <lineage>
        <taxon>Bacteria</taxon>
        <taxon>Bacillati</taxon>
        <taxon>Bacillota</taxon>
        <taxon>Bacilli</taxon>
        <taxon>Lactobacillales</taxon>
        <taxon>Lactobacillaceae</taxon>
        <taxon>Lacticaseibacillus</taxon>
    </lineage>
</organism>
<accession>A0A0R1QR78</accession>
<gene>
    <name evidence="2" type="ORF">FD01_GL000403</name>
</gene>
<dbReference type="PANTHER" id="PTHR40078">
    <property type="entry name" value="INTEGRAL MEMBRANE PROTEIN-RELATED"/>
    <property type="match status" value="1"/>
</dbReference>
<dbReference type="Pfam" id="PF19700">
    <property type="entry name" value="DUF6198"/>
    <property type="match status" value="1"/>
</dbReference>
<protein>
    <recommendedName>
        <fullName evidence="4">Integral membrane protein</fullName>
    </recommendedName>
</protein>
<evidence type="ECO:0008006" key="4">
    <source>
        <dbReference type="Google" id="ProtNLM"/>
    </source>
</evidence>
<dbReference type="PATRIC" id="fig|1423769.4.peg.431"/>
<proteinExistence type="predicted"/>
<keyword evidence="3" id="KW-1185">Reference proteome</keyword>
<dbReference type="Proteomes" id="UP000051790">
    <property type="component" value="Unassembled WGS sequence"/>
</dbReference>
<name>A0A0R1QR78_9LACO</name>
<dbReference type="InterPro" id="IPR038750">
    <property type="entry name" value="YczE/YyaS-like"/>
</dbReference>
<comment type="caution">
    <text evidence="2">The sequence shown here is derived from an EMBL/GenBank/DDBJ whole genome shotgun (WGS) entry which is preliminary data.</text>
</comment>
<reference evidence="2 3" key="1">
    <citation type="journal article" date="2015" name="Genome Announc.">
        <title>Expanding the biotechnology potential of lactobacilli through comparative genomics of 213 strains and associated genera.</title>
        <authorList>
            <person name="Sun Z."/>
            <person name="Harris H.M."/>
            <person name="McCann A."/>
            <person name="Guo C."/>
            <person name="Argimon S."/>
            <person name="Zhang W."/>
            <person name="Yang X."/>
            <person name="Jeffery I.B."/>
            <person name="Cooney J.C."/>
            <person name="Kagawa T.F."/>
            <person name="Liu W."/>
            <person name="Song Y."/>
            <person name="Salvetti E."/>
            <person name="Wrobel A."/>
            <person name="Rasinkangas P."/>
            <person name="Parkhill J."/>
            <person name="Rea M.C."/>
            <person name="O'Sullivan O."/>
            <person name="Ritari J."/>
            <person name="Douillard F.P."/>
            <person name="Paul Ross R."/>
            <person name="Yang R."/>
            <person name="Briner A.E."/>
            <person name="Felis G.E."/>
            <person name="de Vos W.M."/>
            <person name="Barrangou R."/>
            <person name="Klaenhammer T.R."/>
            <person name="Caufield P.W."/>
            <person name="Cui Y."/>
            <person name="Zhang H."/>
            <person name="O'Toole P.W."/>
        </authorList>
    </citation>
    <scope>NUCLEOTIDE SEQUENCE [LARGE SCALE GENOMIC DNA]</scope>
    <source>
        <strain evidence="2 3">DSM 13343</strain>
    </source>
</reference>
<keyword evidence="1" id="KW-0472">Membrane</keyword>
<dbReference type="RefSeq" id="WP_056963083.1">
    <property type="nucleotide sequence ID" value="NZ_AZEU01000103.1"/>
</dbReference>
<dbReference type="EMBL" id="AZEU01000103">
    <property type="protein sequence ID" value="KRL47135.1"/>
    <property type="molecule type" value="Genomic_DNA"/>
</dbReference>
<dbReference type="AlphaFoldDB" id="A0A0R1QR78"/>
<evidence type="ECO:0000313" key="3">
    <source>
        <dbReference type="Proteomes" id="UP000051790"/>
    </source>
</evidence>
<keyword evidence="1" id="KW-0812">Transmembrane</keyword>
<sequence>MKVRARPFLFVFVSVCLTGLGISLIVAANIGSDPLTILQQGVSRNRSWPLWVAVMVVNVVLLLLAYVVNRQDFSWATVVDPIGVSLIVFISNWLVAPLNIGHQTWLVRLIVMVLAQLLFSLAYALLIESGAGAHAMDVLLKKLTSKSRFSYPIIRYGFDGSMILIGVALGGTIGIGTAISLLIQGYLVVLSRKFIQMRSTNL</sequence>
<feature type="transmembrane region" description="Helical" evidence="1">
    <location>
        <begin position="162"/>
        <end position="189"/>
    </location>
</feature>
<keyword evidence="1" id="KW-1133">Transmembrane helix</keyword>
<evidence type="ECO:0000313" key="2">
    <source>
        <dbReference type="EMBL" id="KRL47135.1"/>
    </source>
</evidence>